<dbReference type="InterPro" id="IPR029045">
    <property type="entry name" value="ClpP/crotonase-like_dom_sf"/>
</dbReference>
<dbReference type="Gene3D" id="2.30.42.10">
    <property type="match status" value="1"/>
</dbReference>
<dbReference type="InterPro" id="IPR029414">
    <property type="entry name" value="Tricorn_PDZ"/>
</dbReference>
<dbReference type="InterPro" id="IPR036034">
    <property type="entry name" value="PDZ_sf"/>
</dbReference>
<feature type="active site" description="Charge relay system" evidence="8">
    <location>
        <position position="785"/>
    </location>
</feature>
<dbReference type="Pfam" id="PF26550">
    <property type="entry name" value="Tricorn_2nd"/>
    <property type="match status" value="1"/>
</dbReference>
<keyword evidence="11" id="KW-1185">Reference proteome</keyword>
<dbReference type="SUPFAM" id="SSF50156">
    <property type="entry name" value="PDZ domain-like"/>
    <property type="match status" value="1"/>
</dbReference>
<dbReference type="PIRSF" id="PIRSF036421">
    <property type="entry name" value="Tricorn_protease"/>
    <property type="match status" value="1"/>
</dbReference>
<protein>
    <recommendedName>
        <fullName evidence="7">Tricorn protease homolog</fullName>
        <ecNumber evidence="7">3.4.21.-</ecNumber>
    </recommendedName>
</protein>
<keyword evidence="6 7" id="KW-0720">Serine protease</keyword>
<dbReference type="OrthoDB" id="9758793at2"/>
<evidence type="ECO:0000313" key="11">
    <source>
        <dbReference type="Proteomes" id="UP000241074"/>
    </source>
</evidence>
<dbReference type="Gene3D" id="2.120.10.60">
    <property type="entry name" value="Tricorn protease N-terminal domain"/>
    <property type="match status" value="1"/>
</dbReference>
<organism evidence="10 11">
    <name type="scientific">Ahniella affigens</name>
    <dbReference type="NCBI Taxonomy" id="2021234"/>
    <lineage>
        <taxon>Bacteria</taxon>
        <taxon>Pseudomonadati</taxon>
        <taxon>Pseudomonadota</taxon>
        <taxon>Gammaproteobacteria</taxon>
        <taxon>Lysobacterales</taxon>
        <taxon>Rhodanobacteraceae</taxon>
        <taxon>Ahniella</taxon>
    </lineage>
</organism>
<dbReference type="KEGG" id="xba:C7S18_04095"/>
<dbReference type="EC" id="3.4.21.-" evidence="7"/>
<dbReference type="Pfam" id="PF03572">
    <property type="entry name" value="Peptidase_S41"/>
    <property type="match status" value="1"/>
</dbReference>
<keyword evidence="3 7" id="KW-0963">Cytoplasm</keyword>
<name>A0A2P1PNJ7_9GAMM</name>
<gene>
    <name evidence="10" type="ORF">C7S18_04095</name>
</gene>
<comment type="subcellular location">
    <subcellularLocation>
        <location evidence="1 7">Cytoplasm</location>
    </subcellularLocation>
</comment>
<evidence type="ECO:0000256" key="4">
    <source>
        <dbReference type="ARBA" id="ARBA00022670"/>
    </source>
</evidence>
<dbReference type="PANTHER" id="PTHR43253:SF1">
    <property type="entry name" value="TRICORN PROTEASE HOMOLOG 2-RELATED"/>
    <property type="match status" value="1"/>
</dbReference>
<dbReference type="CDD" id="cd07562">
    <property type="entry name" value="Peptidase_S41_TRI"/>
    <property type="match status" value="1"/>
</dbReference>
<comment type="similarity">
    <text evidence="2 7">Belongs to the peptidase S41B family.</text>
</comment>
<dbReference type="SUPFAM" id="SSF82171">
    <property type="entry name" value="DPP6 N-terminal domain-like"/>
    <property type="match status" value="1"/>
</dbReference>
<sequence length="1120" mass="123534">MNAPLTTFLTHSVRLLTYATMTSFWSNSRIDLNSDTPITAILMIRRSALWFSCLTILSGQTLAEDAILRFPDVSAERIAFVHAGDLYVVPKAGGAAERLTAHAGQELYPKFSPDGQWLAFSAEYSGTRQVYVISVHGGIPKQLTWYSDVGAMPMRGGTDYRVLDWSPDGKNVVVRMNRLPFDERAGRPYLVPVDGGLEQPMEIPETGGGMLSPDGQSMVYTPIDRDFRSWKRYRGGRAQDIWVYHFNTHDAQRITNFAGSDHQPMWLGDQIVFASDRDGTLNLYTLPAGGAEPQESPKQLTHFKDFDVLWPSANADTIVFENGGALYRMDSVTAQPVKVPVTLQSDFAESLPSIKSVAGFIESFDISPNAARVVFAARGELLTVPAKDGTFRNLSQSPTARERSVAWSPDGKQLAYLSDASGEYEIYVRNADGSGQPKQLTRGSDAWINRLSYSPDGRFLAFNDEKKRLRLLEVGTGKIADVDHSRVDGFDSMTFSPDSRYLAYTKVSANNLPAIWLYDLNDGKTNLLLADTRPNFSPSFDPKGQYLYFLSNRDYQLTNSVYETNYLYTQATRIYALPLNHNVPALFGYQSDEALPSAKAAASDKAQVQIELAGADQRVEVLKVPNGNYLGLTAIDDGVVFLALANDPAAGAPVLKRYSVDSHETEDLIQGVGRFALNSSGKKMLVNKGDTWAIVEPSAGQDLSKNALNLDQLVLRIDPKVEWQQMFVDAWRILRDWFYDPGMHGGIERWNAVRARYEPLAAKLHSRRDLDYLLHEIAGEANSGHVYVEGGDLPSVKRVPGGFLGAEFETDPSGFFKISKIFPGENWADEFRSPLATAGIEAAEGDYLISVDGVLANTVKNPFQLFEGKADQVVEVRLSKTADASSGKVQRVKLQNSEIGLRYLDWVQSRRALVDRLSNGRIGYIHLPNTAVEGNRELFKGMLAYSNKDALIIDDRYNGGGFIPDRMIELLARQPLSYWKRRELDPQATPLLHHNGPKAMLINGLSSSGGDALPFFFKKLKLGPVIGTRTWGGLIGISGNPALVDGGMILAATFRFMDTDGSWAVENEGVAPDIEVIDRPDALAAGRDPSVEKAVEVLLKELEANPPKPVVAPAAPTEFR</sequence>
<dbReference type="InterPro" id="IPR005151">
    <property type="entry name" value="Tail-specific_protease"/>
</dbReference>
<feature type="domain" description="Tail specific protease" evidence="9">
    <location>
        <begin position="887"/>
        <end position="1077"/>
    </location>
</feature>
<dbReference type="InterPro" id="IPR028204">
    <property type="entry name" value="Tricorn_C1"/>
</dbReference>
<dbReference type="SUPFAM" id="SSF69304">
    <property type="entry name" value="Tricorn protease N-terminal domain"/>
    <property type="match status" value="1"/>
</dbReference>
<dbReference type="Proteomes" id="UP000241074">
    <property type="component" value="Chromosome"/>
</dbReference>
<dbReference type="GO" id="GO:0006508">
    <property type="term" value="P:proteolysis"/>
    <property type="evidence" value="ECO:0007669"/>
    <property type="project" value="UniProtKB-UniRule"/>
</dbReference>
<accession>A0A2P1PNJ7</accession>
<dbReference type="Pfam" id="PF26549">
    <property type="entry name" value="Tricorn_N"/>
    <property type="match status" value="1"/>
</dbReference>
<dbReference type="GO" id="GO:0005737">
    <property type="term" value="C:cytoplasm"/>
    <property type="evidence" value="ECO:0007669"/>
    <property type="project" value="UniProtKB-SubCell"/>
</dbReference>
<dbReference type="InterPro" id="IPR012393">
    <property type="entry name" value="Tricorn_protease"/>
</dbReference>
<dbReference type="Gene3D" id="3.30.750.44">
    <property type="match status" value="1"/>
</dbReference>
<reference evidence="10 11" key="1">
    <citation type="submission" date="2018-03" db="EMBL/GenBank/DDBJ databases">
        <title>Ahniella affigens gen. nov., sp. nov., a gammaproteobacterium isolated from sandy soil near a stream.</title>
        <authorList>
            <person name="Ko Y."/>
            <person name="Kim J.-H."/>
        </authorList>
    </citation>
    <scope>NUCLEOTIDE SEQUENCE [LARGE SCALE GENOMIC DNA]</scope>
    <source>
        <strain evidence="10 11">D13</strain>
    </source>
</reference>
<evidence type="ECO:0000259" key="9">
    <source>
        <dbReference type="SMART" id="SM00245"/>
    </source>
</evidence>
<dbReference type="AlphaFoldDB" id="A0A2P1PNJ7"/>
<dbReference type="GO" id="GO:0008236">
    <property type="term" value="F:serine-type peptidase activity"/>
    <property type="evidence" value="ECO:0007669"/>
    <property type="project" value="UniProtKB-UniRule"/>
</dbReference>
<evidence type="ECO:0000256" key="1">
    <source>
        <dbReference type="ARBA" id="ARBA00004496"/>
    </source>
</evidence>
<dbReference type="SUPFAM" id="SSF52096">
    <property type="entry name" value="ClpP/crotonase"/>
    <property type="match status" value="1"/>
</dbReference>
<evidence type="ECO:0000256" key="8">
    <source>
        <dbReference type="PIRSR" id="PIRSR036421-1"/>
    </source>
</evidence>
<dbReference type="SMART" id="SM00245">
    <property type="entry name" value="TSPc"/>
    <property type="match status" value="1"/>
</dbReference>
<dbReference type="InterPro" id="IPR015943">
    <property type="entry name" value="WD40/YVTN_repeat-like_dom_sf"/>
</dbReference>
<proteinExistence type="inferred from homology"/>
<dbReference type="Pfam" id="PF14684">
    <property type="entry name" value="Tricorn_C1"/>
    <property type="match status" value="1"/>
</dbReference>
<evidence type="ECO:0000256" key="5">
    <source>
        <dbReference type="ARBA" id="ARBA00022801"/>
    </source>
</evidence>
<dbReference type="Pfam" id="PF14685">
    <property type="entry name" value="PDZ_Tricorn"/>
    <property type="match status" value="1"/>
</dbReference>
<dbReference type="EMBL" id="CP027860">
    <property type="protein sequence ID" value="AVP96424.1"/>
    <property type="molecule type" value="Genomic_DNA"/>
</dbReference>
<feature type="active site" description="Charge relay system" evidence="8">
    <location>
        <position position="1066"/>
    </location>
</feature>
<evidence type="ECO:0000256" key="2">
    <source>
        <dbReference type="ARBA" id="ARBA00008524"/>
    </source>
</evidence>
<dbReference type="Gene3D" id="2.130.10.10">
    <property type="entry name" value="YVTN repeat-like/Quinoprotein amine dehydrogenase"/>
    <property type="match status" value="1"/>
</dbReference>
<dbReference type="Gene3D" id="3.90.226.10">
    <property type="entry name" value="2-enoyl-CoA Hydratase, Chain A, domain 1"/>
    <property type="match status" value="1"/>
</dbReference>
<keyword evidence="5 7" id="KW-0378">Hydrolase</keyword>
<evidence type="ECO:0000256" key="7">
    <source>
        <dbReference type="PIRNR" id="PIRNR036421"/>
    </source>
</evidence>
<dbReference type="PANTHER" id="PTHR43253">
    <property type="entry name" value="TRICORN PROTEASE HOMOLOG 2-RELATED"/>
    <property type="match status" value="1"/>
</dbReference>
<evidence type="ECO:0000256" key="3">
    <source>
        <dbReference type="ARBA" id="ARBA00022490"/>
    </source>
</evidence>
<feature type="active site" description="Nucleophile" evidence="8">
    <location>
        <position position="1008"/>
    </location>
</feature>
<reference evidence="10 11" key="2">
    <citation type="submission" date="2018-03" db="EMBL/GenBank/DDBJ databases">
        <authorList>
            <person name="Keele B.F."/>
        </authorList>
    </citation>
    <scope>NUCLEOTIDE SEQUENCE [LARGE SCALE GENOMIC DNA]</scope>
    <source>
        <strain evidence="10 11">D13</strain>
    </source>
</reference>
<comment type="function">
    <text evidence="7">Degrades oligopeptides.</text>
</comment>
<evidence type="ECO:0000256" key="6">
    <source>
        <dbReference type="ARBA" id="ARBA00022825"/>
    </source>
</evidence>
<keyword evidence="4 7" id="KW-0645">Protease</keyword>
<evidence type="ECO:0000313" key="10">
    <source>
        <dbReference type="EMBL" id="AVP96424.1"/>
    </source>
</evidence>